<reference evidence="1" key="1">
    <citation type="submission" date="2016-01" db="EMBL/GenBank/DDBJ databases">
        <authorList>
            <person name="Mcilroy J.S."/>
            <person name="Karst M S."/>
            <person name="Albertsen M."/>
        </authorList>
    </citation>
    <scope>NUCLEOTIDE SEQUENCE</scope>
    <source>
        <strain evidence="1">Cfx-K</strain>
    </source>
</reference>
<proteinExistence type="predicted"/>
<organism evidence="1 2">
    <name type="scientific">Candidatus Promineifilum breve</name>
    <dbReference type="NCBI Taxonomy" id="1806508"/>
    <lineage>
        <taxon>Bacteria</taxon>
        <taxon>Bacillati</taxon>
        <taxon>Chloroflexota</taxon>
        <taxon>Ardenticatenia</taxon>
        <taxon>Candidatus Promineifilales</taxon>
        <taxon>Candidatus Promineifilaceae</taxon>
        <taxon>Candidatus Promineifilum</taxon>
    </lineage>
</organism>
<accession>A0A160T9P6</accession>
<dbReference type="EMBL" id="LN890656">
    <property type="protein sequence ID" value="CUS06218.1"/>
    <property type="molecule type" value="Genomic_DNA"/>
</dbReference>
<protein>
    <submittedName>
        <fullName evidence="1">Uncharacterized protein</fullName>
    </submittedName>
</protein>
<dbReference type="AlphaFoldDB" id="A0A160T9P6"/>
<dbReference type="KEGG" id="pbf:CFX0092_B0684"/>
<dbReference type="RefSeq" id="WP_095045523.1">
    <property type="nucleotide sequence ID" value="NZ_LN890656.1"/>
</dbReference>
<gene>
    <name evidence="1" type="ORF">CFX0092_B0684</name>
</gene>
<dbReference type="OrthoDB" id="147470at2"/>
<name>A0A160T9P6_9CHLR</name>
<keyword evidence="2" id="KW-1185">Reference proteome</keyword>
<sequence>MTVIAIKSKQNDREAGSSGETCRPRPLVQPRFFPDQILNDADLNALVAWAGEKAQLHRYREGWGVVCGLRVGLAAGGDRLAVAPGYAIDSCGRDVIVCTDDCRRAEIAISDVVAGLAAACAPSDGPFPLACYENKRKHIRVVDVSVHYRATGEAGRATRGCEPVRCQNSRTREGYELVWREGQLDDDPQKARLEAWQDNVAEAFKRLFDNRVRKFVGRTADPQLLSELTTALREASAAAGGEFPLALLSPDSATIGQLIRCAFWVALDCLIAAIGQACAACDPAAGVPLARVWLQTHDPDGRRNPRVLLVDNAPPFRRLLHADPYPAPLGGHNLAPYYWRRYQDVFGALHDAGLTTINVQPFNPPGDLGGLLSWADRQIARLLVPYDVGRVHPLTVRLWSLGQIAIGDRIVDFEH</sequence>
<evidence type="ECO:0000313" key="1">
    <source>
        <dbReference type="EMBL" id="CUS06218.1"/>
    </source>
</evidence>
<evidence type="ECO:0000313" key="2">
    <source>
        <dbReference type="Proteomes" id="UP000215027"/>
    </source>
</evidence>
<dbReference type="Proteomes" id="UP000215027">
    <property type="component" value="Chromosome II"/>
</dbReference>